<dbReference type="InterPro" id="IPR000390">
    <property type="entry name" value="Small_drug/metabolite_transptr"/>
</dbReference>
<dbReference type="Proteomes" id="UP000187134">
    <property type="component" value="Unassembled WGS sequence"/>
</dbReference>
<reference evidence="9 11" key="1">
    <citation type="journal article" date="2016" name="Genome Announc.">
        <title>Draft Genome Sequence of Paenibacillus amylolyticus Heshi-A3, Isolated from Fermented Rice Bran in a Japanese Fermented Seafood Dish.</title>
        <authorList>
            <person name="Akuzawa S."/>
            <person name="Nagaoka J."/>
            <person name="Kanekatsu M."/>
            <person name="Kubota E."/>
            <person name="Ohtake R."/>
            <person name="Suzuki T."/>
            <person name="Kanesaki Y."/>
        </authorList>
    </citation>
    <scope>NUCLEOTIDE SEQUENCE [LARGE SCALE GENOMIC DNA]</scope>
    <source>
        <strain evidence="9 11">Heshi-A3</strain>
    </source>
</reference>
<evidence type="ECO:0000313" key="11">
    <source>
        <dbReference type="Proteomes" id="UP000069697"/>
    </source>
</evidence>
<keyword evidence="2" id="KW-0813">Transport</keyword>
<reference evidence="10 12" key="3">
    <citation type="submission" date="2016-11" db="EMBL/GenBank/DDBJ databases">
        <title>Paenibacillus species isolates.</title>
        <authorList>
            <person name="Beno S.M."/>
        </authorList>
    </citation>
    <scope>NUCLEOTIDE SEQUENCE [LARGE SCALE GENOMIC DNA]</scope>
    <source>
        <strain evidence="10 12">FSL H8-0246</strain>
    </source>
</reference>
<dbReference type="InterPro" id="IPR037185">
    <property type="entry name" value="EmrE-like"/>
</dbReference>
<evidence type="ECO:0000256" key="3">
    <source>
        <dbReference type="ARBA" id="ARBA00022475"/>
    </source>
</evidence>
<dbReference type="PANTHER" id="PTHR30561:SF1">
    <property type="entry name" value="MULTIDRUG TRANSPORTER EMRE"/>
    <property type="match status" value="1"/>
</dbReference>
<dbReference type="FunFam" id="1.10.3730.20:FF:000001">
    <property type="entry name" value="Quaternary ammonium compound resistance transporter SugE"/>
    <property type="match status" value="1"/>
</dbReference>
<dbReference type="EMBL" id="BCNV01000005">
    <property type="protein sequence ID" value="GAS84201.1"/>
    <property type="molecule type" value="Genomic_DNA"/>
</dbReference>
<sequence>MTNSHAYLGWVLLALAIGLELSATILLKVSDGFSRLWPSIMMFVCYGASFTFLNFAVKYMPLAVAYAIWSGVGITLIGVVGHYYFGERLRLTSMVWIGFILIGIIGLKWSDS</sequence>
<comment type="similarity">
    <text evidence="7">Belongs to the drug/metabolite transporter (DMT) superfamily. Small multidrug resistance (SMR) (TC 2.A.7.1) family.</text>
</comment>
<evidence type="ECO:0000256" key="4">
    <source>
        <dbReference type="ARBA" id="ARBA00022692"/>
    </source>
</evidence>
<comment type="caution">
    <text evidence="9">The sequence shown here is derived from an EMBL/GenBank/DDBJ whole genome shotgun (WGS) entry which is preliminary data.</text>
</comment>
<dbReference type="Proteomes" id="UP000069697">
    <property type="component" value="Unassembled WGS sequence"/>
</dbReference>
<evidence type="ECO:0000256" key="2">
    <source>
        <dbReference type="ARBA" id="ARBA00022448"/>
    </source>
</evidence>
<proteinExistence type="inferred from homology"/>
<keyword evidence="6 8" id="KW-0472">Membrane</keyword>
<comment type="subcellular location">
    <subcellularLocation>
        <location evidence="1 7">Cell membrane</location>
        <topology evidence="1 7">Multi-pass membrane protein</topology>
    </subcellularLocation>
</comment>
<dbReference type="GO" id="GO:0022857">
    <property type="term" value="F:transmembrane transporter activity"/>
    <property type="evidence" value="ECO:0007669"/>
    <property type="project" value="InterPro"/>
</dbReference>
<protein>
    <submittedName>
        <fullName evidence="9">Multidrug resistance protein, Smr family</fullName>
    </submittedName>
</protein>
<accession>A0A100VQX8</accession>
<evidence type="ECO:0000313" key="9">
    <source>
        <dbReference type="EMBL" id="GAS84201.1"/>
    </source>
</evidence>
<gene>
    <name evidence="10" type="ORF">BK131_14065</name>
    <name evidence="9" type="ORF">PAHA3_4304</name>
</gene>
<dbReference type="EMBL" id="MRTJ01000004">
    <property type="protein sequence ID" value="OMF13787.1"/>
    <property type="molecule type" value="Genomic_DNA"/>
</dbReference>
<feature type="transmembrane region" description="Helical" evidence="8">
    <location>
        <begin position="39"/>
        <end position="57"/>
    </location>
</feature>
<dbReference type="InterPro" id="IPR045324">
    <property type="entry name" value="Small_multidrug_res"/>
</dbReference>
<evidence type="ECO:0000256" key="8">
    <source>
        <dbReference type="SAM" id="Phobius"/>
    </source>
</evidence>
<keyword evidence="4 7" id="KW-0812">Transmembrane</keyword>
<evidence type="ECO:0000256" key="5">
    <source>
        <dbReference type="ARBA" id="ARBA00022989"/>
    </source>
</evidence>
<dbReference type="OrthoDB" id="21828at2"/>
<dbReference type="PANTHER" id="PTHR30561">
    <property type="entry name" value="SMR FAMILY PROTON-DEPENDENT DRUG EFFLUX TRANSPORTER SUGE"/>
    <property type="match status" value="1"/>
</dbReference>
<reference evidence="11" key="2">
    <citation type="submission" date="2016-01" db="EMBL/GenBank/DDBJ databases">
        <title>Draft Genome Sequence of Paenibacillus amylolyticus Heshi-A3 that Was Isolated from Fermented Rice Bran with Aging Salted Mackerel, Which Was Named Heshiko as Traditional Fermented Seafood in Japan.</title>
        <authorList>
            <person name="Akuzawa S."/>
            <person name="Nakagawa J."/>
            <person name="Kanekatsu T."/>
            <person name="Kubota E."/>
            <person name="Ohtake R."/>
            <person name="Suzuki T."/>
            <person name="Kanesaki Y."/>
        </authorList>
    </citation>
    <scope>NUCLEOTIDE SEQUENCE [LARGE SCALE GENOMIC DNA]</scope>
    <source>
        <strain evidence="11">Heshi-A3</strain>
    </source>
</reference>
<evidence type="ECO:0000256" key="7">
    <source>
        <dbReference type="RuleBase" id="RU003942"/>
    </source>
</evidence>
<dbReference type="AlphaFoldDB" id="A0A100VQX8"/>
<feature type="transmembrane region" description="Helical" evidence="8">
    <location>
        <begin position="91"/>
        <end position="109"/>
    </location>
</feature>
<evidence type="ECO:0000256" key="6">
    <source>
        <dbReference type="ARBA" id="ARBA00023136"/>
    </source>
</evidence>
<dbReference type="SUPFAM" id="SSF103481">
    <property type="entry name" value="Multidrug resistance efflux transporter EmrE"/>
    <property type="match status" value="1"/>
</dbReference>
<keyword evidence="5 8" id="KW-1133">Transmembrane helix</keyword>
<feature type="transmembrane region" description="Helical" evidence="8">
    <location>
        <begin position="63"/>
        <end position="84"/>
    </location>
</feature>
<evidence type="ECO:0000313" key="10">
    <source>
        <dbReference type="EMBL" id="OMF13787.1"/>
    </source>
</evidence>
<feature type="transmembrane region" description="Helical" evidence="8">
    <location>
        <begin position="6"/>
        <end position="27"/>
    </location>
</feature>
<keyword evidence="3" id="KW-1003">Cell membrane</keyword>
<dbReference type="Gene3D" id="1.10.3730.20">
    <property type="match status" value="1"/>
</dbReference>
<evidence type="ECO:0000313" key="12">
    <source>
        <dbReference type="Proteomes" id="UP000187134"/>
    </source>
</evidence>
<evidence type="ECO:0000256" key="1">
    <source>
        <dbReference type="ARBA" id="ARBA00004651"/>
    </source>
</evidence>
<organism evidence="9 11">
    <name type="scientific">Paenibacillus amylolyticus</name>
    <dbReference type="NCBI Taxonomy" id="1451"/>
    <lineage>
        <taxon>Bacteria</taxon>
        <taxon>Bacillati</taxon>
        <taxon>Bacillota</taxon>
        <taxon>Bacilli</taxon>
        <taxon>Bacillales</taxon>
        <taxon>Paenibacillaceae</taxon>
        <taxon>Paenibacillus</taxon>
    </lineage>
</organism>
<dbReference type="Pfam" id="PF00893">
    <property type="entry name" value="Multi_Drug_Res"/>
    <property type="match status" value="1"/>
</dbReference>
<name>A0A100VQX8_PAEAM</name>
<dbReference type="RefSeq" id="WP_062836644.1">
    <property type="nucleotide sequence ID" value="NZ_BCNV01000005.1"/>
</dbReference>
<dbReference type="GO" id="GO:0005886">
    <property type="term" value="C:plasma membrane"/>
    <property type="evidence" value="ECO:0007669"/>
    <property type="project" value="UniProtKB-SubCell"/>
</dbReference>